<evidence type="ECO:0000313" key="9">
    <source>
        <dbReference type="EMBL" id="KKS04925.1"/>
    </source>
</evidence>
<keyword evidence="1 7" id="KW-0479">Metal-binding</keyword>
<organism evidence="9 10">
    <name type="scientific">Candidatus Curtissbacteria bacterium GW2011_GWA2_41_24</name>
    <dbReference type="NCBI Taxonomy" id="1618411"/>
    <lineage>
        <taxon>Bacteria</taxon>
        <taxon>Candidatus Curtissiibacteriota</taxon>
    </lineage>
</organism>
<dbReference type="Gene3D" id="3.40.1360.10">
    <property type="match status" value="1"/>
</dbReference>
<dbReference type="Pfam" id="PF13662">
    <property type="entry name" value="Toprim_4"/>
    <property type="match status" value="1"/>
</dbReference>
<comment type="caution">
    <text evidence="9">The sequence shown here is derived from an EMBL/GenBank/DDBJ whole genome shotgun (WGS) entry which is preliminary data.</text>
</comment>
<dbReference type="SUPFAM" id="SSF111304">
    <property type="entry name" value="Recombination protein RecR"/>
    <property type="match status" value="1"/>
</dbReference>
<name>A0A0G0VVP3_9BACT</name>
<evidence type="ECO:0000256" key="4">
    <source>
        <dbReference type="ARBA" id="ARBA00022833"/>
    </source>
</evidence>
<dbReference type="PANTHER" id="PTHR30446:SF0">
    <property type="entry name" value="RECOMBINATION PROTEIN RECR"/>
    <property type="match status" value="1"/>
</dbReference>
<evidence type="ECO:0000256" key="5">
    <source>
        <dbReference type="ARBA" id="ARBA00023172"/>
    </source>
</evidence>
<evidence type="ECO:0000256" key="2">
    <source>
        <dbReference type="ARBA" id="ARBA00022763"/>
    </source>
</evidence>
<dbReference type="HAMAP" id="MF_00017">
    <property type="entry name" value="RecR"/>
    <property type="match status" value="1"/>
</dbReference>
<dbReference type="Gene3D" id="1.10.8.420">
    <property type="entry name" value="RecR Domain 1"/>
    <property type="match status" value="1"/>
</dbReference>
<reference evidence="9 10" key="1">
    <citation type="journal article" date="2015" name="Nature">
        <title>rRNA introns, odd ribosomes, and small enigmatic genomes across a large radiation of phyla.</title>
        <authorList>
            <person name="Brown C.T."/>
            <person name="Hug L.A."/>
            <person name="Thomas B.C."/>
            <person name="Sharon I."/>
            <person name="Castelle C.J."/>
            <person name="Singh A."/>
            <person name="Wilkins M.J."/>
            <person name="Williams K.H."/>
            <person name="Banfield J.F."/>
        </authorList>
    </citation>
    <scope>NUCLEOTIDE SEQUENCE [LARGE SCALE GENOMIC DNA]</scope>
</reference>
<dbReference type="GO" id="GO:0008270">
    <property type="term" value="F:zinc ion binding"/>
    <property type="evidence" value="ECO:0007669"/>
    <property type="project" value="UniProtKB-KW"/>
</dbReference>
<dbReference type="Pfam" id="PF21175">
    <property type="entry name" value="RecR_C"/>
    <property type="match status" value="1"/>
</dbReference>
<dbReference type="InterPro" id="IPR023627">
    <property type="entry name" value="Rcmb_RecR"/>
</dbReference>
<dbReference type="AlphaFoldDB" id="A0A0G0VVP3"/>
<comment type="function">
    <text evidence="7">May play a role in DNA repair. It seems to be involved in an RecBC-independent recombinational process of DNA repair. It may act with RecF and RecO.</text>
</comment>
<keyword evidence="3 7" id="KW-0863">Zinc-finger</keyword>
<proteinExistence type="inferred from homology"/>
<dbReference type="NCBIfam" id="TIGR00615">
    <property type="entry name" value="recR"/>
    <property type="match status" value="1"/>
</dbReference>
<dbReference type="InterPro" id="IPR000093">
    <property type="entry name" value="DNA_Rcmb_RecR"/>
</dbReference>
<dbReference type="PANTHER" id="PTHR30446">
    <property type="entry name" value="RECOMBINATION PROTEIN RECR"/>
    <property type="match status" value="1"/>
</dbReference>
<dbReference type="PROSITE" id="PS50880">
    <property type="entry name" value="TOPRIM"/>
    <property type="match status" value="1"/>
</dbReference>
<dbReference type="Pfam" id="PF02132">
    <property type="entry name" value="RecR_ZnF"/>
    <property type="match status" value="1"/>
</dbReference>
<evidence type="ECO:0000256" key="3">
    <source>
        <dbReference type="ARBA" id="ARBA00022771"/>
    </source>
</evidence>
<comment type="similarity">
    <text evidence="7">Belongs to the RecR family.</text>
</comment>
<evidence type="ECO:0000313" key="10">
    <source>
        <dbReference type="Proteomes" id="UP000034493"/>
    </source>
</evidence>
<evidence type="ECO:0000256" key="6">
    <source>
        <dbReference type="ARBA" id="ARBA00023204"/>
    </source>
</evidence>
<dbReference type="Pfam" id="PF21176">
    <property type="entry name" value="RecR_HhH"/>
    <property type="match status" value="1"/>
</dbReference>
<accession>A0A0G0VVP3</accession>
<keyword evidence="5 7" id="KW-0233">DNA recombination</keyword>
<dbReference type="GO" id="GO:0006281">
    <property type="term" value="P:DNA repair"/>
    <property type="evidence" value="ECO:0007669"/>
    <property type="project" value="UniProtKB-UniRule"/>
</dbReference>
<dbReference type="Gene3D" id="6.10.250.240">
    <property type="match status" value="1"/>
</dbReference>
<sequence length="207" mass="22974">MRVPKSVSDLIETFEALPGIGPKTAARLTYYLLHAPDNLAQKLSEAARDLKTKTKICSICQNITEVDPCEVCEDPNRDQSIICVVEDPLDVWAIEKSASYSGLYHVLHGVIAPLENIGPEDLRINELLSRLKKSYSDNPKQGLALKELILATNPSMEGEATAMYIQRLVKPLGIKTTRIARGIPIGAEIEYADEVTLRRALEGRKEY</sequence>
<dbReference type="Gene3D" id="3.30.60.80">
    <property type="match status" value="1"/>
</dbReference>
<dbReference type="GO" id="GO:0003677">
    <property type="term" value="F:DNA binding"/>
    <property type="evidence" value="ECO:0007669"/>
    <property type="project" value="UniProtKB-UniRule"/>
</dbReference>
<protein>
    <recommendedName>
        <fullName evidence="7">Recombination protein RecR</fullName>
    </recommendedName>
</protein>
<feature type="domain" description="Toprim" evidence="8">
    <location>
        <begin position="80"/>
        <end position="184"/>
    </location>
</feature>
<gene>
    <name evidence="7" type="primary">recR</name>
    <name evidence="9" type="ORF">UU56_C0002G0065</name>
</gene>
<dbReference type="InterPro" id="IPR034137">
    <property type="entry name" value="TOPRIM_RecR"/>
</dbReference>
<feature type="zinc finger region" description="C4-type" evidence="7">
    <location>
        <begin position="57"/>
        <end position="72"/>
    </location>
</feature>
<dbReference type="Proteomes" id="UP000034493">
    <property type="component" value="Unassembled WGS sequence"/>
</dbReference>
<dbReference type="EMBL" id="LCBC01000002">
    <property type="protein sequence ID" value="KKS04925.1"/>
    <property type="molecule type" value="Genomic_DNA"/>
</dbReference>
<keyword evidence="6 7" id="KW-0234">DNA repair</keyword>
<dbReference type="GO" id="GO:0006310">
    <property type="term" value="P:DNA recombination"/>
    <property type="evidence" value="ECO:0007669"/>
    <property type="project" value="UniProtKB-UniRule"/>
</dbReference>
<keyword evidence="2 7" id="KW-0227">DNA damage</keyword>
<evidence type="ECO:0000259" key="8">
    <source>
        <dbReference type="PROSITE" id="PS50880"/>
    </source>
</evidence>
<evidence type="ECO:0000256" key="1">
    <source>
        <dbReference type="ARBA" id="ARBA00022723"/>
    </source>
</evidence>
<keyword evidence="4 7" id="KW-0862">Zinc</keyword>
<evidence type="ECO:0000256" key="7">
    <source>
        <dbReference type="HAMAP-Rule" id="MF_00017"/>
    </source>
</evidence>
<dbReference type="InterPro" id="IPR015967">
    <property type="entry name" value="Rcmb_RecR_Znf"/>
</dbReference>
<dbReference type="SMART" id="SM00493">
    <property type="entry name" value="TOPRIM"/>
    <property type="match status" value="1"/>
</dbReference>
<dbReference type="InterPro" id="IPR006171">
    <property type="entry name" value="TOPRIM_dom"/>
</dbReference>
<dbReference type="CDD" id="cd01025">
    <property type="entry name" value="TOPRIM_recR"/>
    <property type="match status" value="1"/>
</dbReference>
<dbReference type="PATRIC" id="fig|1618411.3.peg.156"/>
<dbReference type="PROSITE" id="PS01300">
    <property type="entry name" value="RECR"/>
    <property type="match status" value="1"/>
</dbReference>